<dbReference type="InterPro" id="IPR044183">
    <property type="entry name" value="PNSL4/FKBP13-like"/>
</dbReference>
<name>A0A5N5P3N3_9ROSI</name>
<evidence type="ECO:0000256" key="8">
    <source>
        <dbReference type="ARBA" id="ARBA00023078"/>
    </source>
</evidence>
<comment type="subcellular location">
    <subcellularLocation>
        <location evidence="2">Plastid</location>
        <location evidence="2">Chloroplast thylakoid lumen</location>
    </subcellularLocation>
</comment>
<keyword evidence="14" id="KW-1185">Reference proteome</keyword>
<dbReference type="Proteomes" id="UP000326939">
    <property type="component" value="Chromosome 1"/>
</dbReference>
<accession>A0A5N5P3N3</accession>
<evidence type="ECO:0000256" key="9">
    <source>
        <dbReference type="ARBA" id="ARBA00023110"/>
    </source>
</evidence>
<dbReference type="EMBL" id="VDCV01000001">
    <property type="protein sequence ID" value="KAB5573331.1"/>
    <property type="molecule type" value="Genomic_DNA"/>
</dbReference>
<feature type="domain" description="PPIase FKBP-type" evidence="12">
    <location>
        <begin position="115"/>
        <end position="231"/>
    </location>
</feature>
<evidence type="ECO:0000256" key="2">
    <source>
        <dbReference type="ARBA" id="ARBA00004456"/>
    </source>
</evidence>
<dbReference type="Gene3D" id="3.10.50.40">
    <property type="match status" value="1"/>
</dbReference>
<gene>
    <name evidence="13" type="ORF">DKX38_000525</name>
</gene>
<proteinExistence type="inferred from homology"/>
<organism evidence="13 14">
    <name type="scientific">Salix brachista</name>
    <dbReference type="NCBI Taxonomy" id="2182728"/>
    <lineage>
        <taxon>Eukaryota</taxon>
        <taxon>Viridiplantae</taxon>
        <taxon>Streptophyta</taxon>
        <taxon>Embryophyta</taxon>
        <taxon>Tracheophyta</taxon>
        <taxon>Spermatophyta</taxon>
        <taxon>Magnoliopsida</taxon>
        <taxon>eudicotyledons</taxon>
        <taxon>Gunneridae</taxon>
        <taxon>Pentapetalae</taxon>
        <taxon>rosids</taxon>
        <taxon>fabids</taxon>
        <taxon>Malpighiales</taxon>
        <taxon>Salicaceae</taxon>
        <taxon>Saliceae</taxon>
        <taxon>Salix</taxon>
    </lineage>
</organism>
<dbReference type="InterPro" id="IPR001179">
    <property type="entry name" value="PPIase_FKBP_dom"/>
</dbReference>
<evidence type="ECO:0000256" key="5">
    <source>
        <dbReference type="ARBA" id="ARBA00022528"/>
    </source>
</evidence>
<evidence type="ECO:0000256" key="1">
    <source>
        <dbReference type="ARBA" id="ARBA00000971"/>
    </source>
</evidence>
<keyword evidence="11" id="KW-0413">Isomerase</keyword>
<evidence type="ECO:0000256" key="4">
    <source>
        <dbReference type="ARBA" id="ARBA00013194"/>
    </source>
</evidence>
<dbReference type="Pfam" id="PF00254">
    <property type="entry name" value="FKBP_C"/>
    <property type="match status" value="2"/>
</dbReference>
<dbReference type="FunFam" id="3.10.50.40:FF:000032">
    <property type="entry name" value="Peptidylprolyl isomerase"/>
    <property type="match status" value="1"/>
</dbReference>
<comment type="similarity">
    <text evidence="3">Belongs to the FKBP-type PPIase family.</text>
</comment>
<keyword evidence="5" id="KW-0150">Chloroplast</keyword>
<keyword evidence="8" id="KW-0793">Thylakoid</keyword>
<reference evidence="14" key="1">
    <citation type="journal article" date="2019" name="Gigascience">
        <title>De novo genome assembly of the endangered Acer yangbiense, a plant species with extremely small populations endemic to Yunnan Province, China.</title>
        <authorList>
            <person name="Yang J."/>
            <person name="Wariss H.M."/>
            <person name="Tao L."/>
            <person name="Zhang R."/>
            <person name="Yun Q."/>
            <person name="Hollingsworth P."/>
            <person name="Dao Z."/>
            <person name="Luo G."/>
            <person name="Guo H."/>
            <person name="Ma Y."/>
            <person name="Sun W."/>
        </authorList>
    </citation>
    <scope>NUCLEOTIDE SEQUENCE [LARGE SCALE GENOMIC DNA]</scope>
    <source>
        <strain evidence="14">cv. br00</strain>
    </source>
</reference>
<protein>
    <recommendedName>
        <fullName evidence="4 11">peptidylprolyl isomerase</fullName>
        <ecNumber evidence="4 11">5.2.1.8</ecNumber>
    </recommendedName>
</protein>
<evidence type="ECO:0000256" key="7">
    <source>
        <dbReference type="ARBA" id="ARBA00022946"/>
    </source>
</evidence>
<dbReference type="AlphaFoldDB" id="A0A5N5P3N3"/>
<evidence type="ECO:0000313" key="13">
    <source>
        <dbReference type="EMBL" id="KAB5573331.1"/>
    </source>
</evidence>
<sequence length="231" mass="24785">MNSLAFSVGNYTPRNLSAPNTTLPTKNLDTTKVSTSKFSSHRQEKISQLQPKESQALFKRREAIGLGFCTGFLDVLLQQQLTATAEEAPCELTVAPSGLAFCDRIVGTGPEAVKGQLIKAHYVGKLVSGKIFDSSYNRGKPLTFRVGVGEDKNCSQLIALLLVKEYKVIKGWDQGILGGDGIPPMLAGGKRKLKLPPELAYGMRGAGCKGGSCIIPPDAVLLFDVEFIGRA</sequence>
<dbReference type="PANTHER" id="PTHR47833:SF2">
    <property type="entry name" value="PEPTIDYLPROLYL ISOMERASE"/>
    <property type="match status" value="1"/>
</dbReference>
<evidence type="ECO:0000256" key="10">
    <source>
        <dbReference type="ARBA" id="ARBA00023157"/>
    </source>
</evidence>
<keyword evidence="10" id="KW-1015">Disulfide bond</keyword>
<evidence type="ECO:0000259" key="12">
    <source>
        <dbReference type="PROSITE" id="PS50059"/>
    </source>
</evidence>
<evidence type="ECO:0000256" key="6">
    <source>
        <dbReference type="ARBA" id="ARBA00022640"/>
    </source>
</evidence>
<dbReference type="GO" id="GO:0009543">
    <property type="term" value="C:chloroplast thylakoid lumen"/>
    <property type="evidence" value="ECO:0007669"/>
    <property type="project" value="UniProtKB-SubCell"/>
</dbReference>
<dbReference type="PANTHER" id="PTHR47833">
    <property type="entry name" value="PHOTOSYNTHETIC NDH SUBUNIT OF LUMENAL LOCATION 4, CHLOROPLASTIC"/>
    <property type="match status" value="1"/>
</dbReference>
<dbReference type="PROSITE" id="PS50059">
    <property type="entry name" value="FKBP_PPIASE"/>
    <property type="match status" value="1"/>
</dbReference>
<dbReference type="InterPro" id="IPR046357">
    <property type="entry name" value="PPIase_dom_sf"/>
</dbReference>
<keyword evidence="9 11" id="KW-0697">Rotamase</keyword>
<keyword evidence="7" id="KW-0809">Transit peptide</keyword>
<evidence type="ECO:0000313" key="14">
    <source>
        <dbReference type="Proteomes" id="UP000326939"/>
    </source>
</evidence>
<evidence type="ECO:0000256" key="11">
    <source>
        <dbReference type="PROSITE-ProRule" id="PRU00277"/>
    </source>
</evidence>
<dbReference type="SUPFAM" id="SSF54534">
    <property type="entry name" value="FKBP-like"/>
    <property type="match status" value="1"/>
</dbReference>
<comment type="catalytic activity">
    <reaction evidence="1 11">
        <text>[protein]-peptidylproline (omega=180) = [protein]-peptidylproline (omega=0)</text>
        <dbReference type="Rhea" id="RHEA:16237"/>
        <dbReference type="Rhea" id="RHEA-COMP:10747"/>
        <dbReference type="Rhea" id="RHEA-COMP:10748"/>
        <dbReference type="ChEBI" id="CHEBI:83833"/>
        <dbReference type="ChEBI" id="CHEBI:83834"/>
        <dbReference type="EC" id="5.2.1.8"/>
    </reaction>
</comment>
<comment type="caution">
    <text evidence="13">The sequence shown here is derived from an EMBL/GenBank/DDBJ whole genome shotgun (WGS) entry which is preliminary data.</text>
</comment>
<dbReference type="GO" id="GO:0003755">
    <property type="term" value="F:peptidyl-prolyl cis-trans isomerase activity"/>
    <property type="evidence" value="ECO:0007669"/>
    <property type="project" value="UniProtKB-KW"/>
</dbReference>
<dbReference type="EC" id="5.2.1.8" evidence="4 11"/>
<evidence type="ECO:0000256" key="3">
    <source>
        <dbReference type="ARBA" id="ARBA00006577"/>
    </source>
</evidence>
<keyword evidence="6" id="KW-0934">Plastid</keyword>